<feature type="transmembrane region" description="Helical" evidence="6">
    <location>
        <begin position="50"/>
        <end position="69"/>
    </location>
</feature>
<comment type="subcellular location">
    <subcellularLocation>
        <location evidence="1">Cell membrane</location>
        <topology evidence="1">Multi-pass membrane protein</topology>
    </subcellularLocation>
</comment>
<evidence type="ECO:0000313" key="9">
    <source>
        <dbReference type="EMBL" id="RGQ50927.1"/>
    </source>
</evidence>
<dbReference type="InterPro" id="IPR003838">
    <property type="entry name" value="ABC3_permease_C"/>
</dbReference>
<evidence type="ECO:0000256" key="1">
    <source>
        <dbReference type="ARBA" id="ARBA00004651"/>
    </source>
</evidence>
<dbReference type="PANTHER" id="PTHR30572:SF18">
    <property type="entry name" value="ABC-TYPE MACROLIDE FAMILY EXPORT SYSTEM PERMEASE COMPONENT 2"/>
    <property type="match status" value="1"/>
</dbReference>
<feature type="domain" description="ABC3 transporter permease C-terminal" evidence="7">
    <location>
        <begin position="4"/>
        <end position="114"/>
    </location>
</feature>
<feature type="transmembrane region" description="Helical" evidence="6">
    <location>
        <begin position="76"/>
        <end position="103"/>
    </location>
</feature>
<accession>A0A396EXC2</accession>
<keyword evidence="4 6" id="KW-1133">Transmembrane helix</keyword>
<gene>
    <name evidence="9" type="ORF">DWY92_11685</name>
    <name evidence="8" type="ORF">DXB37_04040</name>
</gene>
<dbReference type="GO" id="GO:0022857">
    <property type="term" value="F:transmembrane transporter activity"/>
    <property type="evidence" value="ECO:0007669"/>
    <property type="project" value="TreeGrafter"/>
</dbReference>
<proteinExistence type="predicted"/>
<dbReference type="Pfam" id="PF02687">
    <property type="entry name" value="FtsX"/>
    <property type="match status" value="1"/>
</dbReference>
<dbReference type="EMBL" id="QSVA01000002">
    <property type="protein sequence ID" value="RGN96807.1"/>
    <property type="molecule type" value="Genomic_DNA"/>
</dbReference>
<organism evidence="9 11">
    <name type="scientific">Bacteroides uniformis</name>
    <dbReference type="NCBI Taxonomy" id="820"/>
    <lineage>
        <taxon>Bacteria</taxon>
        <taxon>Pseudomonadati</taxon>
        <taxon>Bacteroidota</taxon>
        <taxon>Bacteroidia</taxon>
        <taxon>Bacteroidales</taxon>
        <taxon>Bacteroidaceae</taxon>
        <taxon>Bacteroides</taxon>
    </lineage>
</organism>
<dbReference type="PANTHER" id="PTHR30572">
    <property type="entry name" value="MEMBRANE COMPONENT OF TRANSPORTER-RELATED"/>
    <property type="match status" value="1"/>
</dbReference>
<keyword evidence="3 6" id="KW-0812">Transmembrane</keyword>
<evidence type="ECO:0000256" key="6">
    <source>
        <dbReference type="SAM" id="Phobius"/>
    </source>
</evidence>
<evidence type="ECO:0000256" key="3">
    <source>
        <dbReference type="ARBA" id="ARBA00022692"/>
    </source>
</evidence>
<protein>
    <submittedName>
        <fullName evidence="9">ABC transporter permease</fullName>
    </submittedName>
</protein>
<name>A0A396EXC2_BACUN</name>
<evidence type="ECO:0000313" key="8">
    <source>
        <dbReference type="EMBL" id="RGN96807.1"/>
    </source>
</evidence>
<dbReference type="Proteomes" id="UP000283680">
    <property type="component" value="Unassembled WGS sequence"/>
</dbReference>
<reference evidence="10 11" key="1">
    <citation type="submission" date="2018-08" db="EMBL/GenBank/DDBJ databases">
        <title>A genome reference for cultivated species of the human gut microbiota.</title>
        <authorList>
            <person name="Zou Y."/>
            <person name="Xue W."/>
            <person name="Luo G."/>
        </authorList>
    </citation>
    <scope>NUCLEOTIDE SEQUENCE [LARGE SCALE GENOMIC DNA]</scope>
    <source>
        <strain evidence="9 11">AF28-11</strain>
        <strain evidence="8 10">OM03-4</strain>
    </source>
</reference>
<comment type="caution">
    <text evidence="9">The sequence shown here is derived from an EMBL/GenBank/DDBJ whole genome shotgun (WGS) entry which is preliminary data.</text>
</comment>
<dbReference type="Proteomes" id="UP000260759">
    <property type="component" value="Unassembled WGS sequence"/>
</dbReference>
<dbReference type="InterPro" id="IPR050250">
    <property type="entry name" value="Macrolide_Exporter_MacB"/>
</dbReference>
<dbReference type="EMBL" id="QRTH01000005">
    <property type="protein sequence ID" value="RGQ50927.1"/>
    <property type="molecule type" value="Genomic_DNA"/>
</dbReference>
<evidence type="ECO:0000313" key="11">
    <source>
        <dbReference type="Proteomes" id="UP000283680"/>
    </source>
</evidence>
<keyword evidence="5 6" id="KW-0472">Membrane</keyword>
<keyword evidence="2" id="KW-1003">Cell membrane</keyword>
<evidence type="ECO:0000256" key="2">
    <source>
        <dbReference type="ARBA" id="ARBA00022475"/>
    </source>
</evidence>
<dbReference type="GO" id="GO:0005886">
    <property type="term" value="C:plasma membrane"/>
    <property type="evidence" value="ECO:0007669"/>
    <property type="project" value="UniProtKB-SubCell"/>
</dbReference>
<evidence type="ECO:0000313" key="10">
    <source>
        <dbReference type="Proteomes" id="UP000260759"/>
    </source>
</evidence>
<evidence type="ECO:0000259" key="7">
    <source>
        <dbReference type="Pfam" id="PF02687"/>
    </source>
</evidence>
<dbReference type="AlphaFoldDB" id="A0A396EXC2"/>
<evidence type="ECO:0000256" key="5">
    <source>
        <dbReference type="ARBA" id="ARBA00023136"/>
    </source>
</evidence>
<dbReference type="RefSeq" id="WP_117599707.1">
    <property type="nucleotide sequence ID" value="NZ_BAABYI010000001.1"/>
</dbReference>
<evidence type="ECO:0000256" key="4">
    <source>
        <dbReference type="ARBA" id="ARBA00022989"/>
    </source>
</evidence>
<sequence>MRQIILAVISLFGIFSISSSTIRQRRKEIAVRKIMGANVNKIIGMFFREYLWMAYIAAIVAFPCTYAVMHHWLEQYAYHISIGMDLFIVWLGIVIIMVLFTILQQVVQAARQNPAEVIKSE</sequence>